<feature type="compositionally biased region" description="Acidic residues" evidence="1">
    <location>
        <begin position="97"/>
        <end position="111"/>
    </location>
</feature>
<reference evidence="3" key="1">
    <citation type="journal article" date="2014" name="Int. J. Syst. Evol. Microbiol.">
        <title>Complete genome sequence of Corynebacterium casei LMG S-19264T (=DSM 44701T), isolated from a smear-ripened cheese.</title>
        <authorList>
            <consortium name="US DOE Joint Genome Institute (JGI-PGF)"/>
            <person name="Walter F."/>
            <person name="Albersmeier A."/>
            <person name="Kalinowski J."/>
            <person name="Ruckert C."/>
        </authorList>
    </citation>
    <scope>NUCLEOTIDE SEQUENCE</scope>
    <source>
        <strain evidence="3">JCM 4391</strain>
    </source>
</reference>
<dbReference type="InterPro" id="IPR018958">
    <property type="entry name" value="Knr4/Smi1-like_dom"/>
</dbReference>
<reference evidence="3" key="2">
    <citation type="submission" date="2020-09" db="EMBL/GenBank/DDBJ databases">
        <authorList>
            <person name="Sun Q."/>
            <person name="Ohkuma M."/>
        </authorList>
    </citation>
    <scope>NUCLEOTIDE SEQUENCE</scope>
    <source>
        <strain evidence="3">JCM 4391</strain>
    </source>
</reference>
<dbReference type="RefSeq" id="WP_189554166.1">
    <property type="nucleotide sequence ID" value="NZ_BMTP01000019.1"/>
</dbReference>
<dbReference type="EMBL" id="BMTP01000019">
    <property type="protein sequence ID" value="GGU60849.1"/>
    <property type="molecule type" value="Genomic_DNA"/>
</dbReference>
<dbReference type="AlphaFoldDB" id="A0A918I2X6"/>
<name>A0A918I2X6_9ACTN</name>
<evidence type="ECO:0000259" key="2">
    <source>
        <dbReference type="Pfam" id="PF09346"/>
    </source>
</evidence>
<sequence>MIVDIAPHVREAAAQFGAGAPYAVKVVAGQLAENPGMGQPSGLPGIFTVTVEGDLFEDCPALAIGYAREPERIEIRYLNLAGPATPAEPSETVGQDQDQDQEQEQEQDDDPGSLAVTVREVADAWQRITGWLQRNAPNSHAALREGASAAAIAALEQDLTIRIPADLRSLWLLAAGDDGVDGAGCLPGNQALMTLGAVAAFYRQQMNSQAHQDTLNAHRPEYDRITVWKPSWIPVAAVGVADRTSGLYLDAATGYLGRWSRYNEGPGEELDTLVTYLEEMADMLAAPALATRDKPGLVGGALVWGSRLDPAVEDQWQPLIG</sequence>
<proteinExistence type="predicted"/>
<accession>A0A918I2X6</accession>
<dbReference type="Proteomes" id="UP000636661">
    <property type="component" value="Unassembled WGS sequence"/>
</dbReference>
<dbReference type="Pfam" id="PF09346">
    <property type="entry name" value="SMI1_KNR4"/>
    <property type="match status" value="1"/>
</dbReference>
<feature type="domain" description="Knr4/Smi1-like" evidence="2">
    <location>
        <begin position="146"/>
        <end position="243"/>
    </location>
</feature>
<gene>
    <name evidence="3" type="ORF">GCM10010274_57030</name>
</gene>
<organism evidence="3 4">
    <name type="scientific">Streptomyces lavendofoliae</name>
    <dbReference type="NCBI Taxonomy" id="67314"/>
    <lineage>
        <taxon>Bacteria</taxon>
        <taxon>Bacillati</taxon>
        <taxon>Actinomycetota</taxon>
        <taxon>Actinomycetes</taxon>
        <taxon>Kitasatosporales</taxon>
        <taxon>Streptomycetaceae</taxon>
        <taxon>Streptomyces</taxon>
    </lineage>
</organism>
<feature type="region of interest" description="Disordered" evidence="1">
    <location>
        <begin position="84"/>
        <end position="113"/>
    </location>
</feature>
<evidence type="ECO:0000313" key="3">
    <source>
        <dbReference type="EMBL" id="GGU60849.1"/>
    </source>
</evidence>
<evidence type="ECO:0000313" key="4">
    <source>
        <dbReference type="Proteomes" id="UP000636661"/>
    </source>
</evidence>
<evidence type="ECO:0000256" key="1">
    <source>
        <dbReference type="SAM" id="MobiDB-lite"/>
    </source>
</evidence>
<comment type="caution">
    <text evidence="3">The sequence shown here is derived from an EMBL/GenBank/DDBJ whole genome shotgun (WGS) entry which is preliminary data.</text>
</comment>
<keyword evidence="4" id="KW-1185">Reference proteome</keyword>
<protein>
    <recommendedName>
        <fullName evidence="2">Knr4/Smi1-like domain-containing protein</fullName>
    </recommendedName>
</protein>